<comment type="catalytic activity">
    <reaction evidence="11">
        <text>L-seryl-[protein] + ATP = O-phospho-L-seryl-[protein] + ADP + H(+)</text>
        <dbReference type="Rhea" id="RHEA:17989"/>
        <dbReference type="Rhea" id="RHEA-COMP:9863"/>
        <dbReference type="Rhea" id="RHEA-COMP:11604"/>
        <dbReference type="ChEBI" id="CHEBI:15378"/>
        <dbReference type="ChEBI" id="CHEBI:29999"/>
        <dbReference type="ChEBI" id="CHEBI:30616"/>
        <dbReference type="ChEBI" id="CHEBI:83421"/>
        <dbReference type="ChEBI" id="CHEBI:456216"/>
        <dbReference type="EC" id="2.7.11.1"/>
    </reaction>
</comment>
<dbReference type="InterPro" id="IPR011009">
    <property type="entry name" value="Kinase-like_dom_sf"/>
</dbReference>
<accession>A0AAW0G4G0</accession>
<dbReference type="EC" id="2.7.11.1" evidence="3"/>
<dbReference type="SMART" id="SM00220">
    <property type="entry name" value="S_TKc"/>
    <property type="match status" value="1"/>
</dbReference>
<evidence type="ECO:0000313" key="16">
    <source>
        <dbReference type="Proteomes" id="UP001385951"/>
    </source>
</evidence>
<dbReference type="Gene3D" id="1.10.510.10">
    <property type="entry name" value="Transferase(Phosphotransferase) domain 1"/>
    <property type="match status" value="1"/>
</dbReference>
<keyword evidence="6" id="KW-0808">Transferase</keyword>
<dbReference type="FunFam" id="1.10.510.10:FF:000394">
    <property type="entry name" value="Serine/threonine-protein kinase HSL1"/>
    <property type="match status" value="1"/>
</dbReference>
<protein>
    <recommendedName>
        <fullName evidence="3">non-specific serine/threonine protein kinase</fullName>
        <ecNumber evidence="3">2.7.11.1</ecNumber>
    </recommendedName>
</protein>
<feature type="compositionally biased region" description="Basic and acidic residues" evidence="13">
    <location>
        <begin position="545"/>
        <end position="558"/>
    </location>
</feature>
<comment type="catalytic activity">
    <reaction evidence="10">
        <text>L-threonyl-[protein] + ATP = O-phospho-L-threonyl-[protein] + ADP + H(+)</text>
        <dbReference type="Rhea" id="RHEA:46608"/>
        <dbReference type="Rhea" id="RHEA-COMP:11060"/>
        <dbReference type="Rhea" id="RHEA-COMP:11605"/>
        <dbReference type="ChEBI" id="CHEBI:15378"/>
        <dbReference type="ChEBI" id="CHEBI:30013"/>
        <dbReference type="ChEBI" id="CHEBI:30616"/>
        <dbReference type="ChEBI" id="CHEBI:61977"/>
        <dbReference type="ChEBI" id="CHEBI:456216"/>
        <dbReference type="EC" id="2.7.11.1"/>
    </reaction>
</comment>
<evidence type="ECO:0000256" key="5">
    <source>
        <dbReference type="ARBA" id="ARBA00022553"/>
    </source>
</evidence>
<dbReference type="GO" id="GO:0005935">
    <property type="term" value="C:cellular bud neck"/>
    <property type="evidence" value="ECO:0007669"/>
    <property type="project" value="UniProtKB-SubCell"/>
</dbReference>
<evidence type="ECO:0000256" key="1">
    <source>
        <dbReference type="ARBA" id="ARBA00004266"/>
    </source>
</evidence>
<dbReference type="GO" id="GO:0004674">
    <property type="term" value="F:protein serine/threonine kinase activity"/>
    <property type="evidence" value="ECO:0007669"/>
    <property type="project" value="UniProtKB-KW"/>
</dbReference>
<organism evidence="15 16">
    <name type="scientific">Cerrena zonata</name>
    <dbReference type="NCBI Taxonomy" id="2478898"/>
    <lineage>
        <taxon>Eukaryota</taxon>
        <taxon>Fungi</taxon>
        <taxon>Dikarya</taxon>
        <taxon>Basidiomycota</taxon>
        <taxon>Agaricomycotina</taxon>
        <taxon>Agaricomycetes</taxon>
        <taxon>Polyporales</taxon>
        <taxon>Cerrenaceae</taxon>
        <taxon>Cerrena</taxon>
    </lineage>
</organism>
<evidence type="ECO:0000259" key="14">
    <source>
        <dbReference type="PROSITE" id="PS50011"/>
    </source>
</evidence>
<dbReference type="PROSITE" id="PS00108">
    <property type="entry name" value="PROTEIN_KINASE_ST"/>
    <property type="match status" value="1"/>
</dbReference>
<dbReference type="PROSITE" id="PS00107">
    <property type="entry name" value="PROTEIN_KINASE_ATP"/>
    <property type="match status" value="1"/>
</dbReference>
<feature type="region of interest" description="Disordered" evidence="13">
    <location>
        <begin position="362"/>
        <end position="432"/>
    </location>
</feature>
<comment type="caution">
    <text evidence="15">The sequence shown here is derived from an EMBL/GenBank/DDBJ whole genome shotgun (WGS) entry which is preliminary data.</text>
</comment>
<keyword evidence="16" id="KW-1185">Reference proteome</keyword>
<keyword evidence="8" id="KW-0418">Kinase</keyword>
<keyword evidence="5" id="KW-0597">Phosphoprotein</keyword>
<reference evidence="15 16" key="1">
    <citation type="submission" date="2022-09" db="EMBL/GenBank/DDBJ databases">
        <authorList>
            <person name="Palmer J.M."/>
        </authorList>
    </citation>
    <scope>NUCLEOTIDE SEQUENCE [LARGE SCALE GENOMIC DNA]</scope>
    <source>
        <strain evidence="15 16">DSM 7382</strain>
    </source>
</reference>
<evidence type="ECO:0000256" key="11">
    <source>
        <dbReference type="ARBA" id="ARBA00048679"/>
    </source>
</evidence>
<dbReference type="Proteomes" id="UP001385951">
    <property type="component" value="Unassembled WGS sequence"/>
</dbReference>
<evidence type="ECO:0000256" key="8">
    <source>
        <dbReference type="ARBA" id="ARBA00022777"/>
    </source>
</evidence>
<dbReference type="PANTHER" id="PTHR24346">
    <property type="entry name" value="MAP/MICROTUBULE AFFINITY-REGULATING KINASE"/>
    <property type="match status" value="1"/>
</dbReference>
<evidence type="ECO:0000256" key="10">
    <source>
        <dbReference type="ARBA" id="ARBA00047899"/>
    </source>
</evidence>
<dbReference type="EMBL" id="JASBNA010000017">
    <property type="protein sequence ID" value="KAK7686239.1"/>
    <property type="molecule type" value="Genomic_DNA"/>
</dbReference>
<feature type="binding site" evidence="12">
    <location>
        <position position="51"/>
    </location>
    <ligand>
        <name>ATP</name>
        <dbReference type="ChEBI" id="CHEBI:30616"/>
    </ligand>
</feature>
<feature type="compositionally biased region" description="Polar residues" evidence="13">
    <location>
        <begin position="512"/>
        <end position="521"/>
    </location>
</feature>
<dbReference type="AlphaFoldDB" id="A0AAW0G4G0"/>
<feature type="compositionally biased region" description="Low complexity" evidence="13">
    <location>
        <begin position="593"/>
        <end position="611"/>
    </location>
</feature>
<dbReference type="GO" id="GO:0005524">
    <property type="term" value="F:ATP binding"/>
    <property type="evidence" value="ECO:0007669"/>
    <property type="project" value="UniProtKB-UniRule"/>
</dbReference>
<evidence type="ECO:0000256" key="9">
    <source>
        <dbReference type="ARBA" id="ARBA00022840"/>
    </source>
</evidence>
<keyword evidence="9 12" id="KW-0067">ATP-binding</keyword>
<dbReference type="SUPFAM" id="SSF56112">
    <property type="entry name" value="Protein kinase-like (PK-like)"/>
    <property type="match status" value="1"/>
</dbReference>
<feature type="compositionally biased region" description="Low complexity" evidence="13">
    <location>
        <begin position="414"/>
        <end position="429"/>
    </location>
</feature>
<feature type="compositionally biased region" description="Basic and acidic residues" evidence="13">
    <location>
        <begin position="574"/>
        <end position="587"/>
    </location>
</feature>
<dbReference type="Pfam" id="PF00069">
    <property type="entry name" value="Pkinase"/>
    <property type="match status" value="1"/>
</dbReference>
<evidence type="ECO:0000313" key="15">
    <source>
        <dbReference type="EMBL" id="KAK7686239.1"/>
    </source>
</evidence>
<feature type="compositionally biased region" description="Basic residues" evidence="13">
    <location>
        <begin position="371"/>
        <end position="392"/>
    </location>
</feature>
<proteinExistence type="inferred from homology"/>
<feature type="domain" description="Protein kinase" evidence="14">
    <location>
        <begin position="22"/>
        <end position="287"/>
    </location>
</feature>
<gene>
    <name evidence="15" type="ORF">QCA50_010459</name>
</gene>
<dbReference type="InterPro" id="IPR000719">
    <property type="entry name" value="Prot_kinase_dom"/>
</dbReference>
<comment type="subcellular location">
    <subcellularLocation>
        <location evidence="1">Bud neck</location>
    </subcellularLocation>
</comment>
<dbReference type="GO" id="GO:0005940">
    <property type="term" value="C:septin ring"/>
    <property type="evidence" value="ECO:0007669"/>
    <property type="project" value="UniProtKB-ARBA"/>
</dbReference>
<sequence length="770" mass="86503">MADGGFPRPGTKTRDPKMIGMWKMGREIGRGASGRVRIARHSKTGQYAAVKIVSKQFIVSSRMSLHDIGEDADRILRDLEREIVVMKLIEHPNIMRLYDVWETSSDLYLILEYVEGGELFDYLCDKGRLETPEASRLFQQIISAMHYCHQVNIAHRDLKPENILLDKDKNIRVADFGMAAAWYGQEQLLETACGSPHYAAPEVINQLAYDGSLSDIWSCGVILFALVSGRLPFNDEDSGRVLEAVRAGKYEMPTDIDPHAQDLIAKMLVYDPQQRISIPDILKHPFCTSEPLPKSLTHMPKIEFPETPISDVDSAIFANMVALWPTIGSDTLTANLTCKGSTWEKGVYRLLLRYRARHLEEYDEEEENRIAQRRKSRRDAKKTRSQQHRRKRSVDFLDLPPRDGPPTPRRASRRQGTSDSRSSSPSPDGIQPVSLFSRALLNVPQSSAATTPTSSKADSAPEVQDVQLQTFLKQIAETLNVIQHTPKTPADVLSPNAIDHSPLQEALGGLQPSRNVNTTRPLSIRRRATDKENSSNTTSYLTPDHAYRTRYADDETPIRKSSLRTKDSVSSNRARADLRVQIREPAKLRKRNSPFASPASSAFSFSDAGSSIRAPSPKRSWLNNIFGFRPPSYQLLSAEDIHVSRLECKVILEEMGLGVVLTQAEGMGVLKCRLDESRDPEGLMPTIKAVKFRVEMQRPTTVQAIGGSRAVLTWVIEKGAQSSFRLMFNRFRKEWNLDTPHAVGTSMRVSRDSSPILPQDERFVEVAFDG</sequence>
<evidence type="ECO:0000256" key="13">
    <source>
        <dbReference type="SAM" id="MobiDB-lite"/>
    </source>
</evidence>
<keyword evidence="4" id="KW-0723">Serine/threonine-protein kinase</keyword>
<dbReference type="InterPro" id="IPR008271">
    <property type="entry name" value="Ser/Thr_kinase_AS"/>
</dbReference>
<name>A0AAW0G4G0_9APHY</name>
<evidence type="ECO:0000256" key="12">
    <source>
        <dbReference type="PROSITE-ProRule" id="PRU10141"/>
    </source>
</evidence>
<keyword evidence="7 12" id="KW-0547">Nucleotide-binding</keyword>
<evidence type="ECO:0000256" key="4">
    <source>
        <dbReference type="ARBA" id="ARBA00022527"/>
    </source>
</evidence>
<evidence type="ECO:0000256" key="3">
    <source>
        <dbReference type="ARBA" id="ARBA00012513"/>
    </source>
</evidence>
<comment type="similarity">
    <text evidence="2">Belongs to the protein kinase superfamily. CAMK Ser/Thr protein kinase family. NIM1 subfamily.</text>
</comment>
<dbReference type="GO" id="GO:0035556">
    <property type="term" value="P:intracellular signal transduction"/>
    <property type="evidence" value="ECO:0007669"/>
    <property type="project" value="TreeGrafter"/>
</dbReference>
<dbReference type="InterPro" id="IPR017441">
    <property type="entry name" value="Protein_kinase_ATP_BS"/>
</dbReference>
<dbReference type="PROSITE" id="PS50011">
    <property type="entry name" value="PROTEIN_KINASE_DOM"/>
    <property type="match status" value="1"/>
</dbReference>
<feature type="region of interest" description="Disordered" evidence="13">
    <location>
        <begin position="503"/>
        <end position="614"/>
    </location>
</feature>
<evidence type="ECO:0000256" key="7">
    <source>
        <dbReference type="ARBA" id="ARBA00022741"/>
    </source>
</evidence>
<evidence type="ECO:0000256" key="2">
    <source>
        <dbReference type="ARBA" id="ARBA00010791"/>
    </source>
</evidence>
<dbReference type="PANTHER" id="PTHR24346:SF110">
    <property type="entry name" value="NON-SPECIFIC SERINE_THREONINE PROTEIN KINASE"/>
    <property type="match status" value="1"/>
</dbReference>
<evidence type="ECO:0000256" key="6">
    <source>
        <dbReference type="ARBA" id="ARBA00022679"/>
    </source>
</evidence>